<protein>
    <submittedName>
        <fullName evidence="1">Uncharacterized protein</fullName>
    </submittedName>
</protein>
<organism evidence="1 2">
    <name type="scientific">Mauremys mutica</name>
    <name type="common">yellowpond turtle</name>
    <dbReference type="NCBI Taxonomy" id="74926"/>
    <lineage>
        <taxon>Eukaryota</taxon>
        <taxon>Metazoa</taxon>
        <taxon>Chordata</taxon>
        <taxon>Craniata</taxon>
        <taxon>Vertebrata</taxon>
        <taxon>Euteleostomi</taxon>
        <taxon>Archelosauria</taxon>
        <taxon>Testudinata</taxon>
        <taxon>Testudines</taxon>
        <taxon>Cryptodira</taxon>
        <taxon>Durocryptodira</taxon>
        <taxon>Testudinoidea</taxon>
        <taxon>Geoemydidae</taxon>
        <taxon>Geoemydinae</taxon>
        <taxon>Mauremys</taxon>
    </lineage>
</organism>
<name>A0A9D3X971_9SAUR</name>
<gene>
    <name evidence="1" type="ORF">KIL84_021700</name>
</gene>
<dbReference type="AlphaFoldDB" id="A0A9D3X971"/>
<proteinExistence type="predicted"/>
<keyword evidence="2" id="KW-1185">Reference proteome</keyword>
<sequence>IRVCGSYCNHGHKCSGFGTPRKAGVRGVGGTDRQTRPASLEAELFDQLPVTLMCQNFPFSAWETVKEHEAANSLSAFWAAGAGRCSPGRGWKYHHGRFCTTALICPAASAPSNTAQQDRPFCRRPSV</sequence>
<accession>A0A9D3X971</accession>
<comment type="caution">
    <text evidence="1">The sequence shown here is derived from an EMBL/GenBank/DDBJ whole genome shotgun (WGS) entry which is preliminary data.</text>
</comment>
<evidence type="ECO:0000313" key="1">
    <source>
        <dbReference type="EMBL" id="KAH1175286.1"/>
    </source>
</evidence>
<reference evidence="1" key="1">
    <citation type="submission" date="2021-09" db="EMBL/GenBank/DDBJ databases">
        <title>The genome of Mauremys mutica provides insights into the evolution of semi-aquatic lifestyle.</title>
        <authorList>
            <person name="Gong S."/>
            <person name="Gao Y."/>
        </authorList>
    </citation>
    <scope>NUCLEOTIDE SEQUENCE</scope>
    <source>
        <strain evidence="1">MM-2020</strain>
        <tissue evidence="1">Muscle</tissue>
    </source>
</reference>
<evidence type="ECO:0000313" key="2">
    <source>
        <dbReference type="Proteomes" id="UP000827986"/>
    </source>
</evidence>
<dbReference type="EMBL" id="JAHDVG010000478">
    <property type="protein sequence ID" value="KAH1175286.1"/>
    <property type="molecule type" value="Genomic_DNA"/>
</dbReference>
<dbReference type="Proteomes" id="UP000827986">
    <property type="component" value="Unassembled WGS sequence"/>
</dbReference>
<feature type="non-terminal residue" evidence="1">
    <location>
        <position position="1"/>
    </location>
</feature>